<evidence type="ECO:0000256" key="9">
    <source>
        <dbReference type="ARBA" id="ARBA00023257"/>
    </source>
</evidence>
<dbReference type="EMBL" id="QNUK01000295">
    <property type="protein sequence ID" value="KAF5896007.1"/>
    <property type="molecule type" value="Genomic_DNA"/>
</dbReference>
<keyword evidence="7 10" id="KW-0675">Receptor</keyword>
<feature type="transmembrane region" description="Helical" evidence="11">
    <location>
        <begin position="192"/>
        <end position="214"/>
    </location>
</feature>
<evidence type="ECO:0000313" key="14">
    <source>
        <dbReference type="EMBL" id="KAF5896007.1"/>
    </source>
</evidence>
<reference evidence="14" key="1">
    <citation type="submission" date="2020-07" db="EMBL/GenBank/DDBJ databases">
        <title>Clarias magur genome sequencing, assembly and annotation.</title>
        <authorList>
            <person name="Kushwaha B."/>
            <person name="Kumar R."/>
            <person name="Das P."/>
            <person name="Joshi C.G."/>
            <person name="Kumar D."/>
            <person name="Nagpure N.S."/>
            <person name="Pandey M."/>
            <person name="Agarwal S."/>
            <person name="Srivastava S."/>
            <person name="Singh M."/>
            <person name="Sahoo L."/>
            <person name="Jayasankar P."/>
            <person name="Meher P.K."/>
            <person name="Koringa P.G."/>
            <person name="Iquebal M.A."/>
            <person name="Das S.P."/>
            <person name="Bit A."/>
            <person name="Patnaik S."/>
            <person name="Patel N."/>
            <person name="Shah T.M."/>
            <person name="Hinsu A."/>
            <person name="Jena J.K."/>
        </authorList>
    </citation>
    <scope>NUCLEOTIDE SEQUENCE</scope>
    <source>
        <strain evidence="14">CIFAMagur01</strain>
        <tissue evidence="14">Testis</tissue>
    </source>
</reference>
<feature type="transmembrane region" description="Helical" evidence="11">
    <location>
        <begin position="374"/>
        <end position="392"/>
    </location>
</feature>
<keyword evidence="6 11" id="KW-0472">Membrane</keyword>
<evidence type="ECO:0000256" key="1">
    <source>
        <dbReference type="ARBA" id="ARBA00022475"/>
    </source>
</evidence>
<keyword evidence="3 11" id="KW-1133">Transmembrane helix</keyword>
<dbReference type="InterPro" id="IPR017452">
    <property type="entry name" value="GPCR_Rhodpsn_7TM"/>
</dbReference>
<evidence type="ECO:0000313" key="15">
    <source>
        <dbReference type="Proteomes" id="UP000727407"/>
    </source>
</evidence>
<evidence type="ECO:0000256" key="4">
    <source>
        <dbReference type="ARBA" id="ARBA00023018"/>
    </source>
</evidence>
<dbReference type="PRINTS" id="PR00243">
    <property type="entry name" value="MUSCARINICR"/>
</dbReference>
<dbReference type="PRINTS" id="PR00237">
    <property type="entry name" value="GPCRRHODOPSN"/>
</dbReference>
<dbReference type="SMART" id="SM01381">
    <property type="entry name" value="7TM_GPCR_Srsx"/>
    <property type="match status" value="1"/>
</dbReference>
<dbReference type="SUPFAM" id="SSF81321">
    <property type="entry name" value="Family A G protein-coupled receptor-like"/>
    <property type="match status" value="1"/>
</dbReference>
<dbReference type="PANTHER" id="PTHR24247:SF182">
    <property type="entry name" value="MUSCARINIC ACETYLCHOLINE RECEPTOR M1"/>
    <property type="match status" value="1"/>
</dbReference>
<evidence type="ECO:0000256" key="12">
    <source>
        <dbReference type="SAM" id="MobiDB-lite"/>
    </source>
</evidence>
<dbReference type="InterPro" id="IPR000995">
    <property type="entry name" value="Musac_Ach_rcpt"/>
</dbReference>
<gene>
    <name evidence="14" type="ORF">DAT39_014268</name>
</gene>
<evidence type="ECO:0000256" key="6">
    <source>
        <dbReference type="ARBA" id="ARBA00023136"/>
    </source>
</evidence>
<keyword evidence="2 10" id="KW-0812">Transmembrane</keyword>
<dbReference type="GO" id="GO:0045211">
    <property type="term" value="C:postsynaptic membrane"/>
    <property type="evidence" value="ECO:0007669"/>
    <property type="project" value="UniProtKB-SubCell"/>
</dbReference>
<dbReference type="GO" id="GO:0007187">
    <property type="term" value="P:G protein-coupled receptor signaling pathway, coupled to cyclic nucleotide second messenger"/>
    <property type="evidence" value="ECO:0007669"/>
    <property type="project" value="TreeGrafter"/>
</dbReference>
<dbReference type="GO" id="GO:0030425">
    <property type="term" value="C:dendrite"/>
    <property type="evidence" value="ECO:0007669"/>
    <property type="project" value="TreeGrafter"/>
</dbReference>
<dbReference type="InterPro" id="IPR000276">
    <property type="entry name" value="GPCR_Rhodpsn"/>
</dbReference>
<dbReference type="PROSITE" id="PS50262">
    <property type="entry name" value="G_PROTEIN_RECEP_F1_2"/>
    <property type="match status" value="1"/>
</dbReference>
<feature type="transmembrane region" description="Helical" evidence="11">
    <location>
        <begin position="147"/>
        <end position="172"/>
    </location>
</feature>
<dbReference type="PROSITE" id="PS00237">
    <property type="entry name" value="G_PROTEIN_RECEP_F1_1"/>
    <property type="match status" value="1"/>
</dbReference>
<organism evidence="14 15">
    <name type="scientific">Clarias magur</name>
    <name type="common">Asian catfish</name>
    <name type="synonym">Macropteronotus magur</name>
    <dbReference type="NCBI Taxonomy" id="1594786"/>
    <lineage>
        <taxon>Eukaryota</taxon>
        <taxon>Metazoa</taxon>
        <taxon>Chordata</taxon>
        <taxon>Craniata</taxon>
        <taxon>Vertebrata</taxon>
        <taxon>Euteleostomi</taxon>
        <taxon>Actinopterygii</taxon>
        <taxon>Neopterygii</taxon>
        <taxon>Teleostei</taxon>
        <taxon>Ostariophysi</taxon>
        <taxon>Siluriformes</taxon>
        <taxon>Clariidae</taxon>
        <taxon>Clarias</taxon>
    </lineage>
</organism>
<dbReference type="OrthoDB" id="10071887at2759"/>
<feature type="region of interest" description="Disordered" evidence="12">
    <location>
        <begin position="229"/>
        <end position="253"/>
    </location>
</feature>
<sequence length="501" mass="56229">MNVTTATFTLSISTNVTAVPLGGYTMTWRMAMLMVVTVPLSVITIIGNILVIVAFQVNPLLRTVSNYFLLSLAVADLILGAISMNLYTTYIVIGRWTLGNLACDVWLAVDYVASNASVMNLLAISFDRYLSVTRPLTYRVSRTTRRAALLIALAWGISFLLWAPAILFWQHIVGERTVPEEQCSVQFLSQPVITFGTAIAAFYFPVSVMVGLYWRVYQETERRSRQLPGLIASRGEDSNKSSQSQSTSSYGSDTEDIRLQINIQPEPGAPCPSLTQCTAAWWKKNRTRYTGALSQTLNSEKNAANIPLALLNKRLDSLNNRDINPYDTQLANWRSDSQQSLRQGGATGPSPLSPSAPQKSRKPRSWSLIREKKAARTLCAILLAFIVTWTPYNIMVLVSTFCAHCVPESLWQLGYWLCYVNSTVNPICYAFCNKHFQVTFKALLLCRWREQRKGSRFLHRPFSQEKRGTNEMRAQGNSAHETSRLILALVDRSLVLQKIQT</sequence>
<accession>A0A8J4UEP9</accession>
<evidence type="ECO:0000256" key="5">
    <source>
        <dbReference type="ARBA" id="ARBA00023040"/>
    </source>
</evidence>
<dbReference type="PANTHER" id="PTHR24247">
    <property type="entry name" value="5-HYDROXYTRYPTAMINE RECEPTOR"/>
    <property type="match status" value="1"/>
</dbReference>
<keyword evidence="4 11" id="KW-0770">Synapse</keyword>
<evidence type="ECO:0000256" key="7">
    <source>
        <dbReference type="ARBA" id="ARBA00023170"/>
    </source>
</evidence>
<evidence type="ECO:0000256" key="3">
    <source>
        <dbReference type="ARBA" id="ARBA00022989"/>
    </source>
</evidence>
<dbReference type="Pfam" id="PF00001">
    <property type="entry name" value="7tm_1"/>
    <property type="match status" value="1"/>
</dbReference>
<name>A0A8J4UEP9_CLAMG</name>
<evidence type="ECO:0000256" key="8">
    <source>
        <dbReference type="ARBA" id="ARBA00023224"/>
    </source>
</evidence>
<evidence type="ECO:0000256" key="11">
    <source>
        <dbReference type="RuleBase" id="RU361191"/>
    </source>
</evidence>
<feature type="region of interest" description="Disordered" evidence="12">
    <location>
        <begin position="337"/>
        <end position="365"/>
    </location>
</feature>
<evidence type="ECO:0000259" key="13">
    <source>
        <dbReference type="PROSITE" id="PS50262"/>
    </source>
</evidence>
<dbReference type="AlphaFoldDB" id="A0A8J4UEP9"/>
<protein>
    <recommendedName>
        <fullName evidence="11">Muscarinic acetylcholine receptor</fullName>
    </recommendedName>
</protein>
<dbReference type="GO" id="GO:0016907">
    <property type="term" value="F:G protein-coupled acetylcholine receptor activity"/>
    <property type="evidence" value="ECO:0007669"/>
    <property type="project" value="UniProtKB-UniRule"/>
</dbReference>
<proteinExistence type="inferred from homology"/>
<dbReference type="Gene3D" id="1.20.1070.10">
    <property type="entry name" value="Rhodopsin 7-helix transmembrane proteins"/>
    <property type="match status" value="1"/>
</dbReference>
<comment type="caution">
    <text evidence="11">Lacks conserved residue(s) required for the propagation of feature annotation.</text>
</comment>
<comment type="similarity">
    <text evidence="11">Belongs to the G-protein coupled receptor 1 family. Muscarinic acetylcholine receptor subfamily.</text>
</comment>
<dbReference type="Proteomes" id="UP000727407">
    <property type="component" value="Unassembled WGS sequence"/>
</dbReference>
<feature type="domain" description="G-protein coupled receptors family 1 profile" evidence="13">
    <location>
        <begin position="47"/>
        <end position="429"/>
    </location>
</feature>
<dbReference type="FunFam" id="1.20.1070.10:FF:000162">
    <property type="entry name" value="Muscarinic acetylcholine receptor"/>
    <property type="match status" value="1"/>
</dbReference>
<feature type="compositionally biased region" description="Low complexity" evidence="12">
    <location>
        <begin position="240"/>
        <end position="252"/>
    </location>
</feature>
<evidence type="ECO:0000256" key="2">
    <source>
        <dbReference type="ARBA" id="ARBA00022692"/>
    </source>
</evidence>
<keyword evidence="9 11" id="KW-0628">Postsynaptic cell membrane</keyword>
<dbReference type="GO" id="GO:0004993">
    <property type="term" value="F:G protein-coupled serotonin receptor activity"/>
    <property type="evidence" value="ECO:0007669"/>
    <property type="project" value="TreeGrafter"/>
</dbReference>
<comment type="function">
    <text evidence="11">The muscarinic acetylcholine receptor mediates various cellular responses, including inhibition of adenylate cyclase, breakdown of phosphoinositides and modulation of potassium channels through the action of G proteins.</text>
</comment>
<comment type="subcellular location">
    <subcellularLocation>
        <location evidence="11">Cell membrane</location>
        <topology evidence="11">Multi-pass membrane protein</topology>
    </subcellularLocation>
    <subcellularLocation>
        <location evidence="11">Postsynaptic cell membrane</location>
        <topology evidence="11">Multi-pass membrane protein</topology>
    </subcellularLocation>
</comment>
<keyword evidence="1 11" id="KW-1003">Cell membrane</keyword>
<keyword evidence="8 10" id="KW-0807">Transducer</keyword>
<feature type="transmembrane region" description="Helical" evidence="11">
    <location>
        <begin position="67"/>
        <end position="93"/>
    </location>
</feature>
<dbReference type="GO" id="GO:0007197">
    <property type="term" value="P:adenylate cyclase-inhibiting G protein-coupled acetylcholine receptor signaling pathway"/>
    <property type="evidence" value="ECO:0007669"/>
    <property type="project" value="TreeGrafter"/>
</dbReference>
<keyword evidence="5 10" id="KW-0297">G-protein coupled receptor</keyword>
<feature type="transmembrane region" description="Helical" evidence="11">
    <location>
        <begin position="28"/>
        <end position="55"/>
    </location>
</feature>
<evidence type="ECO:0000256" key="10">
    <source>
        <dbReference type="RuleBase" id="RU000688"/>
    </source>
</evidence>
<keyword evidence="15" id="KW-1185">Reference proteome</keyword>
<dbReference type="CDD" id="cd15049">
    <property type="entry name" value="7tmA_mAChR"/>
    <property type="match status" value="1"/>
</dbReference>
<comment type="caution">
    <text evidence="14">The sequence shown here is derived from an EMBL/GenBank/DDBJ whole genome shotgun (WGS) entry which is preliminary data.</text>
</comment>